<dbReference type="AlphaFoldDB" id="A0A699IHY2"/>
<feature type="compositionally biased region" description="Low complexity" evidence="1">
    <location>
        <begin position="67"/>
        <end position="77"/>
    </location>
</feature>
<proteinExistence type="predicted"/>
<organism evidence="2">
    <name type="scientific">Tanacetum cinerariifolium</name>
    <name type="common">Dalmatian daisy</name>
    <name type="synonym">Chrysanthemum cinerariifolium</name>
    <dbReference type="NCBI Taxonomy" id="118510"/>
    <lineage>
        <taxon>Eukaryota</taxon>
        <taxon>Viridiplantae</taxon>
        <taxon>Streptophyta</taxon>
        <taxon>Embryophyta</taxon>
        <taxon>Tracheophyta</taxon>
        <taxon>Spermatophyta</taxon>
        <taxon>Magnoliopsida</taxon>
        <taxon>eudicotyledons</taxon>
        <taxon>Gunneridae</taxon>
        <taxon>Pentapetalae</taxon>
        <taxon>asterids</taxon>
        <taxon>campanulids</taxon>
        <taxon>Asterales</taxon>
        <taxon>Asteraceae</taxon>
        <taxon>Asteroideae</taxon>
        <taxon>Anthemideae</taxon>
        <taxon>Anthemidinae</taxon>
        <taxon>Tanacetum</taxon>
    </lineage>
</organism>
<feature type="region of interest" description="Disordered" evidence="1">
    <location>
        <begin position="52"/>
        <end position="77"/>
    </location>
</feature>
<dbReference type="PANTHER" id="PTHR11439">
    <property type="entry name" value="GAG-POL-RELATED RETROTRANSPOSON"/>
    <property type="match status" value="1"/>
</dbReference>
<name>A0A699IHY2_TANCI</name>
<dbReference type="PANTHER" id="PTHR11439:SF495">
    <property type="entry name" value="REVERSE TRANSCRIPTASE, RNA-DEPENDENT DNA POLYMERASE-RELATED"/>
    <property type="match status" value="1"/>
</dbReference>
<gene>
    <name evidence="2" type="ORF">Tci_522456</name>
</gene>
<protein>
    <submittedName>
        <fullName evidence="2">Uncharacterized mitochondrial protein AtMg00810-like</fullName>
    </submittedName>
</protein>
<reference evidence="2" key="1">
    <citation type="journal article" date="2019" name="Sci. Rep.">
        <title>Draft genome of Tanacetum cinerariifolium, the natural source of mosquito coil.</title>
        <authorList>
            <person name="Yamashiro T."/>
            <person name="Shiraishi A."/>
            <person name="Satake H."/>
            <person name="Nakayama K."/>
        </authorList>
    </citation>
    <scope>NUCLEOTIDE SEQUENCE</scope>
</reference>
<dbReference type="CDD" id="cd09272">
    <property type="entry name" value="RNase_HI_RT_Ty1"/>
    <property type="match status" value="1"/>
</dbReference>
<evidence type="ECO:0000313" key="2">
    <source>
        <dbReference type="EMBL" id="GEZ50483.1"/>
    </source>
</evidence>
<accession>A0A699IHY2</accession>
<evidence type="ECO:0000256" key="1">
    <source>
        <dbReference type="SAM" id="MobiDB-lite"/>
    </source>
</evidence>
<dbReference type="EMBL" id="BKCJ010287068">
    <property type="protein sequence ID" value="GEZ50483.1"/>
    <property type="molecule type" value="Genomic_DNA"/>
</dbReference>
<comment type="caution">
    <text evidence="2">The sequence shown here is derived from an EMBL/GenBank/DDBJ whole genome shotgun (WGS) entry which is preliminary data.</text>
</comment>
<sequence>MLVYDTDIEDVIKEEVNLVEERECYQGQARKETEPIKDYNLLPLWIDDPPFFQDPKSSHDDGSKPLNNVNSTNNVNTVSSTVNATGINEDNKLPFDPNMLALEDVSIINFSSNDEDDGTVADMNNLDTTIQVSPIPTTRIHKDRPFDQVIGDLQSATQTRKMSKNLEQHGFVSTIQLKTNHKDLQNFLFSCFLSQEEPKKDYKIQDCKQTYGNSKALLKDKDGEEMDVHMYMSKIVSLMYLKGQLKLVHWYPKESPFDLVAYTNSDYAGASLDRKSTTGVCQFLGCRLISWQCKKQTMVANSTTEAKYVAPSSCCGQVL</sequence>